<evidence type="ECO:0000313" key="9">
    <source>
        <dbReference type="EnsemblPlants" id="Pp3c21_4920V3.1"/>
    </source>
</evidence>
<evidence type="ECO:0000313" key="8">
    <source>
        <dbReference type="EMBL" id="PNR31617.1"/>
    </source>
</evidence>
<protein>
    <recommendedName>
        <fullName evidence="7">Mediator of RNA polymerase II transcription subunit 9</fullName>
    </recommendedName>
    <alternativeName>
        <fullName evidence="7">Mediator complex subunit 9</fullName>
    </alternativeName>
</protein>
<reference evidence="8 10" key="1">
    <citation type="journal article" date="2008" name="Science">
        <title>The Physcomitrella genome reveals evolutionary insights into the conquest of land by plants.</title>
        <authorList>
            <person name="Rensing S."/>
            <person name="Lang D."/>
            <person name="Zimmer A."/>
            <person name="Terry A."/>
            <person name="Salamov A."/>
            <person name="Shapiro H."/>
            <person name="Nishiyama T."/>
            <person name="Perroud P.-F."/>
            <person name="Lindquist E."/>
            <person name="Kamisugi Y."/>
            <person name="Tanahashi T."/>
            <person name="Sakakibara K."/>
            <person name="Fujita T."/>
            <person name="Oishi K."/>
            <person name="Shin-I T."/>
            <person name="Kuroki Y."/>
            <person name="Toyoda A."/>
            <person name="Suzuki Y."/>
            <person name="Hashimoto A."/>
            <person name="Yamaguchi K."/>
            <person name="Sugano A."/>
            <person name="Kohara Y."/>
            <person name="Fujiyama A."/>
            <person name="Anterola A."/>
            <person name="Aoki S."/>
            <person name="Ashton N."/>
            <person name="Barbazuk W.B."/>
            <person name="Barker E."/>
            <person name="Bennetzen J."/>
            <person name="Bezanilla M."/>
            <person name="Blankenship R."/>
            <person name="Cho S.H."/>
            <person name="Dutcher S."/>
            <person name="Estelle M."/>
            <person name="Fawcett J.A."/>
            <person name="Gundlach H."/>
            <person name="Hanada K."/>
            <person name="Heyl A."/>
            <person name="Hicks K.A."/>
            <person name="Hugh J."/>
            <person name="Lohr M."/>
            <person name="Mayer K."/>
            <person name="Melkozernov A."/>
            <person name="Murata T."/>
            <person name="Nelson D."/>
            <person name="Pils B."/>
            <person name="Prigge M."/>
            <person name="Reiss B."/>
            <person name="Renner T."/>
            <person name="Rombauts S."/>
            <person name="Rushton P."/>
            <person name="Sanderfoot A."/>
            <person name="Schween G."/>
            <person name="Shiu S.-H."/>
            <person name="Stueber K."/>
            <person name="Theodoulou F.L."/>
            <person name="Tu H."/>
            <person name="Van de Peer Y."/>
            <person name="Verrier P.J."/>
            <person name="Waters E."/>
            <person name="Wood A."/>
            <person name="Yang L."/>
            <person name="Cove D."/>
            <person name="Cuming A."/>
            <person name="Hasebe M."/>
            <person name="Lucas S."/>
            <person name="Mishler D.B."/>
            <person name="Reski R."/>
            <person name="Grigoriev I."/>
            <person name="Quatrano R.S."/>
            <person name="Boore J.L."/>
        </authorList>
    </citation>
    <scope>NUCLEOTIDE SEQUENCE [LARGE SCALE GENOMIC DNA]</scope>
    <source>
        <strain evidence="9 10">cv. Gransden 2004</strain>
    </source>
</reference>
<evidence type="ECO:0000256" key="6">
    <source>
        <dbReference type="ARBA" id="ARBA00023242"/>
    </source>
</evidence>
<keyword evidence="4 7" id="KW-0010">Activator</keyword>
<reference evidence="8 10" key="2">
    <citation type="journal article" date="2018" name="Plant J.">
        <title>The Physcomitrella patens chromosome-scale assembly reveals moss genome structure and evolution.</title>
        <authorList>
            <person name="Lang D."/>
            <person name="Ullrich K.K."/>
            <person name="Murat F."/>
            <person name="Fuchs J."/>
            <person name="Jenkins J."/>
            <person name="Haas F.B."/>
            <person name="Piednoel M."/>
            <person name="Gundlach H."/>
            <person name="Van Bel M."/>
            <person name="Meyberg R."/>
            <person name="Vives C."/>
            <person name="Morata J."/>
            <person name="Symeonidi A."/>
            <person name="Hiss M."/>
            <person name="Muchero W."/>
            <person name="Kamisugi Y."/>
            <person name="Saleh O."/>
            <person name="Blanc G."/>
            <person name="Decker E.L."/>
            <person name="van Gessel N."/>
            <person name="Grimwood J."/>
            <person name="Hayes R.D."/>
            <person name="Graham S.W."/>
            <person name="Gunter L.E."/>
            <person name="McDaniel S.F."/>
            <person name="Hoernstein S.N.W."/>
            <person name="Larsson A."/>
            <person name="Li F.W."/>
            <person name="Perroud P.F."/>
            <person name="Phillips J."/>
            <person name="Ranjan P."/>
            <person name="Rokshar D.S."/>
            <person name="Rothfels C.J."/>
            <person name="Schneider L."/>
            <person name="Shu S."/>
            <person name="Stevenson D.W."/>
            <person name="Thummler F."/>
            <person name="Tillich M."/>
            <person name="Villarreal Aguilar J.C."/>
            <person name="Widiez T."/>
            <person name="Wong G.K."/>
            <person name="Wymore A."/>
            <person name="Zhang Y."/>
            <person name="Zimmer A.D."/>
            <person name="Quatrano R.S."/>
            <person name="Mayer K.F.X."/>
            <person name="Goodstein D."/>
            <person name="Casacuberta J.M."/>
            <person name="Vandepoele K."/>
            <person name="Reski R."/>
            <person name="Cuming A.C."/>
            <person name="Tuskan G.A."/>
            <person name="Maumus F."/>
            <person name="Salse J."/>
            <person name="Schmutz J."/>
            <person name="Rensing S.A."/>
        </authorList>
    </citation>
    <scope>NUCLEOTIDE SEQUENCE [LARGE SCALE GENOMIC DNA]</scope>
    <source>
        <strain evidence="9 10">cv. Gransden 2004</strain>
    </source>
</reference>
<evidence type="ECO:0000256" key="1">
    <source>
        <dbReference type="ARBA" id="ARBA00004123"/>
    </source>
</evidence>
<dbReference type="Gramene" id="Pp3c21_4920V3.1">
    <property type="protein sequence ID" value="Pp3c21_4920V3.1"/>
    <property type="gene ID" value="Pp3c21_4920"/>
</dbReference>
<dbReference type="InterPro" id="IPR011425">
    <property type="entry name" value="Med9"/>
</dbReference>
<dbReference type="GO" id="GO:0016592">
    <property type="term" value="C:mediator complex"/>
    <property type="evidence" value="ECO:0000318"/>
    <property type="project" value="GO_Central"/>
</dbReference>
<comment type="similarity">
    <text evidence="2 7">Belongs to the Mediator complex subunit 9 family.</text>
</comment>
<dbReference type="Pfam" id="PF07544">
    <property type="entry name" value="Med9"/>
    <property type="match status" value="1"/>
</dbReference>
<reference evidence="9" key="3">
    <citation type="submission" date="2020-12" db="UniProtKB">
        <authorList>
            <consortium name="EnsemblPlants"/>
        </authorList>
    </citation>
    <scope>IDENTIFICATION</scope>
</reference>
<proteinExistence type="inferred from homology"/>
<dbReference type="OrthoDB" id="779656at2759"/>
<dbReference type="RefSeq" id="XP_024358878.1">
    <property type="nucleotide sequence ID" value="XM_024503110.2"/>
</dbReference>
<evidence type="ECO:0000256" key="5">
    <source>
        <dbReference type="ARBA" id="ARBA00023163"/>
    </source>
</evidence>
<accession>A9RTC0</accession>
<dbReference type="STRING" id="3218.A9RTC0"/>
<name>A9RTC0_PHYPA</name>
<dbReference type="GeneID" id="112273987"/>
<evidence type="ECO:0000256" key="3">
    <source>
        <dbReference type="ARBA" id="ARBA00023015"/>
    </source>
</evidence>
<dbReference type="EnsemblPlants" id="Pp3c21_4920V3.4">
    <property type="protein sequence ID" value="Pp3c21_4920V3.4"/>
    <property type="gene ID" value="Pp3c21_4920"/>
</dbReference>
<evidence type="ECO:0000256" key="4">
    <source>
        <dbReference type="ARBA" id="ARBA00023159"/>
    </source>
</evidence>
<dbReference type="HOGENOM" id="CLU_2137716_0_0_1"/>
<dbReference type="RefSeq" id="XP_073385761.1">
    <property type="nucleotide sequence ID" value="XM_073529660.1"/>
</dbReference>
<dbReference type="Gramene" id="Pp3c21_4920V3.4">
    <property type="protein sequence ID" value="Pp3c21_4920V3.4"/>
    <property type="gene ID" value="Pp3c21_4920"/>
</dbReference>
<dbReference type="AlphaFoldDB" id="A9RTC0"/>
<dbReference type="Gramene" id="Pp3c21_4920V3.3">
    <property type="protein sequence ID" value="Pp3c21_4920V3.3"/>
    <property type="gene ID" value="Pp3c21_4920"/>
</dbReference>
<organism evidence="8">
    <name type="scientific">Physcomitrium patens</name>
    <name type="common">Spreading-leaved earth moss</name>
    <name type="synonym">Physcomitrella patens</name>
    <dbReference type="NCBI Taxonomy" id="3218"/>
    <lineage>
        <taxon>Eukaryota</taxon>
        <taxon>Viridiplantae</taxon>
        <taxon>Streptophyta</taxon>
        <taxon>Embryophyta</taxon>
        <taxon>Bryophyta</taxon>
        <taxon>Bryophytina</taxon>
        <taxon>Bryopsida</taxon>
        <taxon>Funariidae</taxon>
        <taxon>Funariales</taxon>
        <taxon>Funariaceae</taxon>
        <taxon>Physcomitrium</taxon>
    </lineage>
</organism>
<dbReference type="PANTHER" id="PTHR37188">
    <property type="entry name" value="MEDIATOR OF RNA POLYMERASE II TRANSCRIPTION SUBUNIT-RELATED"/>
    <property type="match status" value="1"/>
</dbReference>
<keyword evidence="3 7" id="KW-0805">Transcription regulation</keyword>
<dbReference type="Proteomes" id="UP000006727">
    <property type="component" value="Chromosome 21"/>
</dbReference>
<keyword evidence="6 7" id="KW-0539">Nucleus</keyword>
<comment type="function">
    <text evidence="7">Component of the Mediator complex, a coactivator involved in the regulated transcription of nearly all RNA polymerase II-dependent genes. Mediator functions as a bridge to convey information from gene-specific regulatory proteins to the basal RNA polymerase II transcription machinery. Mediator is recruited to promoters by direct interactions with regulatory proteins and serves as a scaffold for the assembly of a functional preinitiation complex with RNA polymerase II and the general transcription factors.</text>
</comment>
<dbReference type="EnsemblPlants" id="Pp3c21_4920V3.2">
    <property type="protein sequence ID" value="Pp3c21_4920V3.2"/>
    <property type="gene ID" value="Pp3c21_4920"/>
</dbReference>
<gene>
    <name evidence="9" type="primary">LOC112273987</name>
    <name evidence="7" type="synonym">MED9</name>
    <name evidence="8" type="ORF">PHYPA_025738</name>
</gene>
<evidence type="ECO:0000256" key="2">
    <source>
        <dbReference type="ARBA" id="ARBA00008089"/>
    </source>
</evidence>
<dbReference type="PaxDb" id="3218-PP1S27_205V6.1"/>
<evidence type="ECO:0000256" key="7">
    <source>
        <dbReference type="RuleBase" id="RU364145"/>
    </source>
</evidence>
<sequence>MSWSQAQSQAQSEWQQQPYQTQAFHFSLVPVIDALAGAVERGSRDQHDELIRELVARFQKAEQILHSLESNSIEKDVATQKRTLDDHRNKLEERRAVLAKYKSMVERIYPADN</sequence>
<dbReference type="InterPro" id="IPR038790">
    <property type="entry name" value="Med9_plant"/>
</dbReference>
<dbReference type="EMBL" id="ABEU02000021">
    <property type="protein sequence ID" value="PNR31617.1"/>
    <property type="molecule type" value="Genomic_DNA"/>
</dbReference>
<dbReference type="EnsemblPlants" id="Pp3c21_4920V3.3">
    <property type="protein sequence ID" value="Pp3c21_4920V3.3"/>
    <property type="gene ID" value="Pp3c21_4920"/>
</dbReference>
<dbReference type="Gramene" id="Pp3c21_4920V3.2">
    <property type="protein sequence ID" value="Pp3c21_4920V3.2"/>
    <property type="gene ID" value="Pp3c21_4920"/>
</dbReference>
<keyword evidence="5 7" id="KW-0804">Transcription</keyword>
<keyword evidence="10" id="KW-1185">Reference proteome</keyword>
<comment type="subcellular location">
    <subcellularLocation>
        <location evidence="1 7">Nucleus</location>
    </subcellularLocation>
</comment>
<dbReference type="EnsemblPlants" id="Pp3c21_4920V3.1">
    <property type="protein sequence ID" value="Pp3c21_4920V3.1"/>
    <property type="gene ID" value="Pp3c21_4920"/>
</dbReference>
<evidence type="ECO:0000313" key="10">
    <source>
        <dbReference type="Proteomes" id="UP000006727"/>
    </source>
</evidence>
<dbReference type="OMA" id="HYQLLHL"/>
<dbReference type="PANTHER" id="PTHR37188:SF1">
    <property type="entry name" value="MEDIATOR OF RNA POLYMERASE II TRANSCRIPTION SUBUNIT-RELATED"/>
    <property type="match status" value="1"/>
</dbReference>
<comment type="subunit">
    <text evidence="7">Component of the Mediator complex.</text>
</comment>